<dbReference type="RefSeq" id="WP_394396661.1">
    <property type="nucleotide sequence ID" value="NZ_JBIGHW010000003.1"/>
</dbReference>
<proteinExistence type="predicted"/>
<feature type="region of interest" description="Disordered" evidence="1">
    <location>
        <begin position="134"/>
        <end position="168"/>
    </location>
</feature>
<keyword evidence="3" id="KW-1185">Reference proteome</keyword>
<reference evidence="2 3" key="1">
    <citation type="submission" date="2024-08" db="EMBL/GenBank/DDBJ databases">
        <authorList>
            <person name="Lu H."/>
        </authorList>
    </citation>
    <scope>NUCLEOTIDE SEQUENCE [LARGE SCALE GENOMIC DNA]</scope>
    <source>
        <strain evidence="2 3">LKC17W</strain>
    </source>
</reference>
<dbReference type="EMBL" id="JBIGHW010000003">
    <property type="protein sequence ID" value="MFG6440526.1"/>
    <property type="molecule type" value="Genomic_DNA"/>
</dbReference>
<feature type="compositionally biased region" description="Low complexity" evidence="1">
    <location>
        <begin position="140"/>
        <end position="149"/>
    </location>
</feature>
<name>A0ABW7FFM2_9BURK</name>
<evidence type="ECO:0000313" key="2">
    <source>
        <dbReference type="EMBL" id="MFG6440526.1"/>
    </source>
</evidence>
<gene>
    <name evidence="2" type="ORF">ACG0Z3_07505</name>
</gene>
<organism evidence="2 3">
    <name type="scientific">Pelomonas margarita</name>
    <dbReference type="NCBI Taxonomy" id="3299031"/>
    <lineage>
        <taxon>Bacteria</taxon>
        <taxon>Pseudomonadati</taxon>
        <taxon>Pseudomonadota</taxon>
        <taxon>Betaproteobacteria</taxon>
        <taxon>Burkholderiales</taxon>
        <taxon>Sphaerotilaceae</taxon>
        <taxon>Roseateles</taxon>
    </lineage>
</organism>
<protein>
    <submittedName>
        <fullName evidence="2">Uncharacterized protein</fullName>
    </submittedName>
</protein>
<dbReference type="Proteomes" id="UP001606301">
    <property type="component" value="Unassembled WGS sequence"/>
</dbReference>
<evidence type="ECO:0000313" key="3">
    <source>
        <dbReference type="Proteomes" id="UP001606301"/>
    </source>
</evidence>
<evidence type="ECO:0000256" key="1">
    <source>
        <dbReference type="SAM" id="MobiDB-lite"/>
    </source>
</evidence>
<sequence>MPPDQQHAAPEGLPADLAAIAAAADAEIAGQAAALPGAAPAEPPPDQGAELAAMLQMGVAMASPALPFLPACYTPEVCGQIGTAFAAVAEKHGWNLSAVKSPELALAVVTIPPTVAAVGMGRAHFAELRARREAAERAARAAPAPQALPGPNFADDRPHAGQRLQPQQ</sequence>
<comment type="caution">
    <text evidence="2">The sequence shown here is derived from an EMBL/GenBank/DDBJ whole genome shotgun (WGS) entry which is preliminary data.</text>
</comment>
<accession>A0ABW7FFM2</accession>